<evidence type="ECO:0000256" key="3">
    <source>
        <dbReference type="ARBA" id="ARBA00005005"/>
    </source>
</evidence>
<dbReference type="InterPro" id="IPR025110">
    <property type="entry name" value="AMP-bd_C"/>
</dbReference>
<dbReference type="FunFam" id="3.30.300.30:FF:000006">
    <property type="entry name" value="Long-chain-fatty-acid--CoA ligase FadD"/>
    <property type="match status" value="1"/>
</dbReference>
<evidence type="ECO:0000256" key="7">
    <source>
        <dbReference type="ARBA" id="ARBA00022832"/>
    </source>
</evidence>
<dbReference type="Pfam" id="PF13193">
    <property type="entry name" value="AMP-binding_C"/>
    <property type="match status" value="1"/>
</dbReference>
<comment type="pathway">
    <text evidence="3">Lipid metabolism; fatty acid beta-oxidation.</text>
</comment>
<dbReference type="InterPro" id="IPR042099">
    <property type="entry name" value="ANL_N_sf"/>
</dbReference>
<keyword evidence="18" id="KW-1185">Reference proteome</keyword>
<comment type="subcellular location">
    <subcellularLocation>
        <location evidence="2">Membrane</location>
        <topology evidence="2">Peripheral membrane protein</topology>
    </subcellularLocation>
</comment>
<dbReference type="FunFam" id="3.40.50.12780:FF:000003">
    <property type="entry name" value="Long-chain-fatty-acid--CoA ligase FadD"/>
    <property type="match status" value="1"/>
</dbReference>
<dbReference type="PANTHER" id="PTHR43767">
    <property type="entry name" value="LONG-CHAIN-FATTY-ACID--COA LIGASE"/>
    <property type="match status" value="1"/>
</dbReference>
<dbReference type="CDD" id="cd05936">
    <property type="entry name" value="FC-FACS_FadD_like"/>
    <property type="match status" value="1"/>
</dbReference>
<dbReference type="PANTHER" id="PTHR43767:SF8">
    <property type="entry name" value="LONG-CHAIN-FATTY-ACID--COA LIGASE"/>
    <property type="match status" value="1"/>
</dbReference>
<evidence type="ECO:0000313" key="17">
    <source>
        <dbReference type="EMBL" id="GLQ30062.1"/>
    </source>
</evidence>
<dbReference type="InterPro" id="IPR050237">
    <property type="entry name" value="ATP-dep_AMP-bd_enzyme"/>
</dbReference>
<evidence type="ECO:0000256" key="10">
    <source>
        <dbReference type="ARBA" id="ARBA00023098"/>
    </source>
</evidence>
<keyword evidence="11" id="KW-0472">Membrane</keyword>
<sequence length="567" mass="62735">MDANFWSGKRPPGVVDTINPDEFKNVVEVLETSVKKYADRPAFTSVFKTFTWGDIDRLSADFAAYLQNHTNLQPGDRVAIQMPNIVQFPIAAYGALRAGMVLVNTNPLYTVREMKHQFNDSGAKALIFMDTFGDKVQQVLPETGIEHLIVTSLADMREAPKRWLINGAVKHIKKMVPEFNLPQAVKFRSALKQGAKHQMKVASPNSDDVAVLQYTGGTTGVAKGAMLTHRNLVANMLQVRASLQQENPETGRPFMDVGNETIIAPLPLYHIYAFTCHCMCMMSLGNHSVLVANPRDPAMFIKIIKPFQFTAFAGLNTLFVSLMHDPEFKNLDFSKLKMTLSGGTALVRATAEKWKEMTGCDIGEGYGMTETSPAVCLSPVGDYIKHGTVGLPVASTEIRLVDDDGQDVAEGERGELCVRGPQVMKGYWKRPEATAETFLDGEWLKTGDVAQIDEAGYISIVDRKKDMILVSGFNVYPNEIEDVVAKLPGVEHAAAIGIPDEKSGEAVKLFIVPDDKSLTVDQVKAYCRENLAGYKIPKHYEFREELPMTNVGKILRRELRDAELASN</sequence>
<feature type="domain" description="AMP-dependent synthetase/ligase" evidence="15">
    <location>
        <begin position="30"/>
        <end position="428"/>
    </location>
</feature>
<comment type="caution">
    <text evidence="17">The sequence shown here is derived from an EMBL/GenBank/DDBJ whole genome shotgun (WGS) entry which is preliminary data.</text>
</comment>
<evidence type="ECO:0000256" key="6">
    <source>
        <dbReference type="ARBA" id="ARBA00022741"/>
    </source>
</evidence>
<comment type="cofactor">
    <cofactor evidence="1">
        <name>Mg(2+)</name>
        <dbReference type="ChEBI" id="CHEBI:18420"/>
    </cofactor>
</comment>
<dbReference type="RefSeq" id="WP_284378472.1">
    <property type="nucleotide sequence ID" value="NZ_BSNM01000003.1"/>
</dbReference>
<dbReference type="InterPro" id="IPR045851">
    <property type="entry name" value="AMP-bd_C_sf"/>
</dbReference>
<dbReference type="GO" id="GO:0005524">
    <property type="term" value="F:ATP binding"/>
    <property type="evidence" value="ECO:0007669"/>
    <property type="project" value="UniProtKB-KW"/>
</dbReference>
<proteinExistence type="inferred from homology"/>
<dbReference type="GO" id="GO:0016020">
    <property type="term" value="C:membrane"/>
    <property type="evidence" value="ECO:0007669"/>
    <property type="project" value="UniProtKB-SubCell"/>
</dbReference>
<evidence type="ECO:0000256" key="13">
    <source>
        <dbReference type="ARBA" id="ARBA00039545"/>
    </source>
</evidence>
<accession>A0AA37S824</accession>
<dbReference type="Gene3D" id="3.40.50.12780">
    <property type="entry name" value="N-terminal domain of ligase-like"/>
    <property type="match status" value="1"/>
</dbReference>
<dbReference type="EMBL" id="BSNM01000003">
    <property type="protein sequence ID" value="GLQ30062.1"/>
    <property type="molecule type" value="Genomic_DNA"/>
</dbReference>
<protein>
    <recommendedName>
        <fullName evidence="13">Long-chain-fatty-acid--CoA ligase</fullName>
        <ecNumber evidence="12">6.2.1.3</ecNumber>
    </recommendedName>
    <alternativeName>
        <fullName evidence="14">Long-chain acyl-CoA synthetase</fullName>
    </alternativeName>
</protein>
<organism evidence="17 18">
    <name type="scientific">Litoribrevibacter albus</name>
    <dbReference type="NCBI Taxonomy" id="1473156"/>
    <lineage>
        <taxon>Bacteria</taxon>
        <taxon>Pseudomonadati</taxon>
        <taxon>Pseudomonadota</taxon>
        <taxon>Gammaproteobacteria</taxon>
        <taxon>Oceanospirillales</taxon>
        <taxon>Oceanospirillaceae</taxon>
        <taxon>Litoribrevibacter</taxon>
    </lineage>
</organism>
<evidence type="ECO:0000256" key="1">
    <source>
        <dbReference type="ARBA" id="ARBA00001946"/>
    </source>
</evidence>
<keyword evidence="10" id="KW-0443">Lipid metabolism</keyword>
<dbReference type="SUPFAM" id="SSF56801">
    <property type="entry name" value="Acetyl-CoA synthetase-like"/>
    <property type="match status" value="1"/>
</dbReference>
<evidence type="ECO:0000256" key="11">
    <source>
        <dbReference type="ARBA" id="ARBA00023136"/>
    </source>
</evidence>
<keyword evidence="5 17" id="KW-0436">Ligase</keyword>
<keyword evidence="8" id="KW-0067">ATP-binding</keyword>
<reference evidence="17" key="2">
    <citation type="submission" date="2023-01" db="EMBL/GenBank/DDBJ databases">
        <title>Draft genome sequence of Litoribrevibacter albus strain NBRC 110071.</title>
        <authorList>
            <person name="Sun Q."/>
            <person name="Mori K."/>
        </authorList>
    </citation>
    <scope>NUCLEOTIDE SEQUENCE</scope>
    <source>
        <strain evidence="17">NBRC 110071</strain>
    </source>
</reference>
<dbReference type="EC" id="6.2.1.3" evidence="12"/>
<evidence type="ECO:0000313" key="18">
    <source>
        <dbReference type="Proteomes" id="UP001161389"/>
    </source>
</evidence>
<evidence type="ECO:0000256" key="9">
    <source>
        <dbReference type="ARBA" id="ARBA00022842"/>
    </source>
</evidence>
<dbReference type="Pfam" id="PF00501">
    <property type="entry name" value="AMP-binding"/>
    <property type="match status" value="1"/>
</dbReference>
<dbReference type="PROSITE" id="PS00455">
    <property type="entry name" value="AMP_BINDING"/>
    <property type="match status" value="1"/>
</dbReference>
<dbReference type="InterPro" id="IPR000873">
    <property type="entry name" value="AMP-dep_synth/lig_dom"/>
</dbReference>
<evidence type="ECO:0000256" key="5">
    <source>
        <dbReference type="ARBA" id="ARBA00022598"/>
    </source>
</evidence>
<dbReference type="Gene3D" id="3.30.300.30">
    <property type="match status" value="1"/>
</dbReference>
<evidence type="ECO:0000259" key="15">
    <source>
        <dbReference type="Pfam" id="PF00501"/>
    </source>
</evidence>
<dbReference type="InterPro" id="IPR020845">
    <property type="entry name" value="AMP-binding_CS"/>
</dbReference>
<reference evidence="17" key="1">
    <citation type="journal article" date="2014" name="Int. J. Syst. Evol. Microbiol.">
        <title>Complete genome sequence of Corynebacterium casei LMG S-19264T (=DSM 44701T), isolated from a smear-ripened cheese.</title>
        <authorList>
            <consortium name="US DOE Joint Genome Institute (JGI-PGF)"/>
            <person name="Walter F."/>
            <person name="Albersmeier A."/>
            <person name="Kalinowski J."/>
            <person name="Ruckert C."/>
        </authorList>
    </citation>
    <scope>NUCLEOTIDE SEQUENCE</scope>
    <source>
        <strain evidence="17">NBRC 110071</strain>
    </source>
</reference>
<dbReference type="Proteomes" id="UP001161389">
    <property type="component" value="Unassembled WGS sequence"/>
</dbReference>
<evidence type="ECO:0000256" key="12">
    <source>
        <dbReference type="ARBA" id="ARBA00026121"/>
    </source>
</evidence>
<keyword evidence="7" id="KW-0276">Fatty acid metabolism</keyword>
<feature type="domain" description="AMP-binding enzyme C-terminal" evidence="16">
    <location>
        <begin position="479"/>
        <end position="553"/>
    </location>
</feature>
<name>A0AA37S824_9GAMM</name>
<gene>
    <name evidence="17" type="primary">fadD2</name>
    <name evidence="17" type="ORF">GCM10007876_05400</name>
</gene>
<comment type="similarity">
    <text evidence="4">Belongs to the ATP-dependent AMP-binding enzyme family.</text>
</comment>
<dbReference type="AlphaFoldDB" id="A0AA37S824"/>
<evidence type="ECO:0000256" key="14">
    <source>
        <dbReference type="ARBA" id="ARBA00042773"/>
    </source>
</evidence>
<evidence type="ECO:0000256" key="8">
    <source>
        <dbReference type="ARBA" id="ARBA00022840"/>
    </source>
</evidence>
<keyword evidence="6" id="KW-0547">Nucleotide-binding</keyword>
<evidence type="ECO:0000256" key="2">
    <source>
        <dbReference type="ARBA" id="ARBA00004170"/>
    </source>
</evidence>
<evidence type="ECO:0000259" key="16">
    <source>
        <dbReference type="Pfam" id="PF13193"/>
    </source>
</evidence>
<dbReference type="GO" id="GO:0004467">
    <property type="term" value="F:long-chain fatty acid-CoA ligase activity"/>
    <property type="evidence" value="ECO:0007669"/>
    <property type="project" value="UniProtKB-EC"/>
</dbReference>
<keyword evidence="9" id="KW-0460">Magnesium</keyword>
<evidence type="ECO:0000256" key="4">
    <source>
        <dbReference type="ARBA" id="ARBA00006432"/>
    </source>
</evidence>